<proteinExistence type="inferred from homology"/>
<dbReference type="InterPro" id="IPR029063">
    <property type="entry name" value="SAM-dependent_MTases_sf"/>
</dbReference>
<name>A0A977KZ62_9CYAN</name>
<keyword evidence="4" id="KW-0808">Transferase</keyword>
<evidence type="ECO:0000256" key="7">
    <source>
        <dbReference type="ARBA" id="ARBA00023125"/>
    </source>
</evidence>
<evidence type="ECO:0000259" key="9">
    <source>
        <dbReference type="Pfam" id="PF01555"/>
    </source>
</evidence>
<dbReference type="Pfam" id="PF01555">
    <property type="entry name" value="N6_N4_Mtase"/>
    <property type="match status" value="1"/>
</dbReference>
<dbReference type="AlphaFoldDB" id="A0A977KZ62"/>
<accession>A0A977KZ62</accession>
<comment type="similarity">
    <text evidence="1">Belongs to the N(4)/N(6)-methyltransferase family. N(4) subfamily.</text>
</comment>
<dbReference type="EC" id="2.1.1.113" evidence="2"/>
<evidence type="ECO:0000256" key="1">
    <source>
        <dbReference type="ARBA" id="ARBA00010203"/>
    </source>
</evidence>
<dbReference type="KEGG" id="wna:KA717_07350"/>
<evidence type="ECO:0000256" key="5">
    <source>
        <dbReference type="ARBA" id="ARBA00022691"/>
    </source>
</evidence>
<evidence type="ECO:0000256" key="8">
    <source>
        <dbReference type="ARBA" id="ARBA00049120"/>
    </source>
</evidence>
<evidence type="ECO:0000313" key="10">
    <source>
        <dbReference type="EMBL" id="UXE62567.1"/>
    </source>
</evidence>
<keyword evidence="6" id="KW-0680">Restriction system</keyword>
<evidence type="ECO:0000256" key="4">
    <source>
        <dbReference type="ARBA" id="ARBA00022679"/>
    </source>
</evidence>
<dbReference type="PROSITE" id="PS00093">
    <property type="entry name" value="N4_MTASE"/>
    <property type="match status" value="1"/>
</dbReference>
<dbReference type="GO" id="GO:0009307">
    <property type="term" value="P:DNA restriction-modification system"/>
    <property type="evidence" value="ECO:0007669"/>
    <property type="project" value="UniProtKB-KW"/>
</dbReference>
<dbReference type="Proteomes" id="UP001065613">
    <property type="component" value="Chromosome"/>
</dbReference>
<dbReference type="EMBL" id="CP073041">
    <property type="protein sequence ID" value="UXE62567.1"/>
    <property type="molecule type" value="Genomic_DNA"/>
</dbReference>
<sequence length="393" mass="45661">MGKGKPSIPQNVTFATHLAELNLNWTESDLPEKERTKHVHRLHPYLGKFIPQIVEIFLRKFFRPGQTILDPFSGSGTTLVQANELGINSIGYDVSAFNILLTKVKTNYYNLKNVRQEIFDILNKTEQITQSGSHQLSLWNNDYTVFNHHAAGDYLMNWFAPNSRHELLTYRELIKEYKNQDLLKIILSRAARSARLTTHFDLDFPKEPQIKPYWCYKHNRICSPTETAYQFLKRYSIDTIQRIEKFDSLRTDASTCAFHTDSRVEQIPLIDGVITSPPYVGLIDYHQQHKYAYELLNLEDYKELEIGSAQKGSSKKAQLEYQESIAKVLNNATKSMKAGGYLIIIAADKYNLYSEIAKRCNLEEEAILQRQVNRRTGRRSSEFYESVFIWKKK</sequence>
<organism evidence="10">
    <name type="scientific">Woronichinia naegeliana WA131</name>
    <dbReference type="NCBI Taxonomy" id="2824559"/>
    <lineage>
        <taxon>Bacteria</taxon>
        <taxon>Bacillati</taxon>
        <taxon>Cyanobacteriota</taxon>
        <taxon>Cyanophyceae</taxon>
        <taxon>Synechococcales</taxon>
        <taxon>Coelosphaeriaceae</taxon>
        <taxon>Woronichinia</taxon>
    </lineage>
</organism>
<dbReference type="InterPro" id="IPR002941">
    <property type="entry name" value="DNA_methylase_N4/N6"/>
</dbReference>
<evidence type="ECO:0000256" key="6">
    <source>
        <dbReference type="ARBA" id="ARBA00022747"/>
    </source>
</evidence>
<protein>
    <recommendedName>
        <fullName evidence="2">site-specific DNA-methyltransferase (cytosine-N(4)-specific)</fullName>
        <ecNumber evidence="2">2.1.1.113</ecNumber>
    </recommendedName>
</protein>
<dbReference type="GO" id="GO:0003677">
    <property type="term" value="F:DNA binding"/>
    <property type="evidence" value="ECO:0007669"/>
    <property type="project" value="UniProtKB-KW"/>
</dbReference>
<evidence type="ECO:0000256" key="3">
    <source>
        <dbReference type="ARBA" id="ARBA00022603"/>
    </source>
</evidence>
<dbReference type="GO" id="GO:0015667">
    <property type="term" value="F:site-specific DNA-methyltransferase (cytosine-N4-specific) activity"/>
    <property type="evidence" value="ECO:0007669"/>
    <property type="project" value="UniProtKB-EC"/>
</dbReference>
<dbReference type="InterPro" id="IPR017985">
    <property type="entry name" value="MeTrfase_CN4_CS"/>
</dbReference>
<comment type="catalytic activity">
    <reaction evidence="8">
        <text>a 2'-deoxycytidine in DNA + S-adenosyl-L-methionine = an N(4)-methyl-2'-deoxycytidine in DNA + S-adenosyl-L-homocysteine + H(+)</text>
        <dbReference type="Rhea" id="RHEA:16857"/>
        <dbReference type="Rhea" id="RHEA-COMP:11369"/>
        <dbReference type="Rhea" id="RHEA-COMP:13674"/>
        <dbReference type="ChEBI" id="CHEBI:15378"/>
        <dbReference type="ChEBI" id="CHEBI:57856"/>
        <dbReference type="ChEBI" id="CHEBI:59789"/>
        <dbReference type="ChEBI" id="CHEBI:85452"/>
        <dbReference type="ChEBI" id="CHEBI:137933"/>
        <dbReference type="EC" id="2.1.1.113"/>
    </reaction>
</comment>
<dbReference type="SUPFAM" id="SSF53335">
    <property type="entry name" value="S-adenosyl-L-methionine-dependent methyltransferases"/>
    <property type="match status" value="2"/>
</dbReference>
<dbReference type="GO" id="GO:0008170">
    <property type="term" value="F:N-methyltransferase activity"/>
    <property type="evidence" value="ECO:0007669"/>
    <property type="project" value="InterPro"/>
</dbReference>
<reference evidence="10" key="1">
    <citation type="submission" date="2021-04" db="EMBL/GenBank/DDBJ databases">
        <title>Genome sequence of Woronichinia naegeliana from Washington state freshwater lake bloom.</title>
        <authorList>
            <person name="Dreher T.W."/>
        </authorList>
    </citation>
    <scope>NUCLEOTIDE SEQUENCE</scope>
    <source>
        <strain evidence="10">WA131</strain>
    </source>
</reference>
<gene>
    <name evidence="10" type="ORF">KA717_07350</name>
</gene>
<keyword evidence="5" id="KW-0949">S-adenosyl-L-methionine</keyword>
<dbReference type="Gene3D" id="3.40.50.150">
    <property type="entry name" value="Vaccinia Virus protein VP39"/>
    <property type="match status" value="2"/>
</dbReference>
<keyword evidence="7" id="KW-0238">DNA-binding</keyword>
<dbReference type="GO" id="GO:0032259">
    <property type="term" value="P:methylation"/>
    <property type="evidence" value="ECO:0007669"/>
    <property type="project" value="UniProtKB-KW"/>
</dbReference>
<evidence type="ECO:0000256" key="2">
    <source>
        <dbReference type="ARBA" id="ARBA00012185"/>
    </source>
</evidence>
<feature type="domain" description="DNA methylase N-4/N-6" evidence="9">
    <location>
        <begin position="31"/>
        <end position="96"/>
    </location>
</feature>
<keyword evidence="3" id="KW-0489">Methyltransferase</keyword>